<keyword evidence="3" id="KW-1185">Reference proteome</keyword>
<feature type="chain" id="PRO_5037318968" evidence="2">
    <location>
        <begin position="20"/>
        <end position="129"/>
    </location>
</feature>
<accession>A0A914XD08</accession>
<feature type="signal peptide" evidence="2">
    <location>
        <begin position="1"/>
        <end position="19"/>
    </location>
</feature>
<keyword evidence="2" id="KW-0732">Signal</keyword>
<feature type="compositionally biased region" description="Basic and acidic residues" evidence="1">
    <location>
        <begin position="69"/>
        <end position="79"/>
    </location>
</feature>
<organism evidence="3 4">
    <name type="scientific">Plectus sambesii</name>
    <dbReference type="NCBI Taxonomy" id="2011161"/>
    <lineage>
        <taxon>Eukaryota</taxon>
        <taxon>Metazoa</taxon>
        <taxon>Ecdysozoa</taxon>
        <taxon>Nematoda</taxon>
        <taxon>Chromadorea</taxon>
        <taxon>Plectida</taxon>
        <taxon>Plectina</taxon>
        <taxon>Plectoidea</taxon>
        <taxon>Plectidae</taxon>
        <taxon>Plectus</taxon>
    </lineage>
</organism>
<evidence type="ECO:0000256" key="1">
    <source>
        <dbReference type="SAM" id="MobiDB-lite"/>
    </source>
</evidence>
<dbReference type="AlphaFoldDB" id="A0A914XD08"/>
<dbReference type="WBParaSite" id="PSAMB.scaffold7921size6889.g30714.t1">
    <property type="protein sequence ID" value="PSAMB.scaffold7921size6889.g30714.t1"/>
    <property type="gene ID" value="PSAMB.scaffold7921size6889.g30714"/>
</dbReference>
<dbReference type="Proteomes" id="UP000887566">
    <property type="component" value="Unplaced"/>
</dbReference>
<reference evidence="4" key="1">
    <citation type="submission" date="2022-11" db="UniProtKB">
        <authorList>
            <consortium name="WormBaseParasite"/>
        </authorList>
    </citation>
    <scope>IDENTIFICATION</scope>
</reference>
<protein>
    <submittedName>
        <fullName evidence="4">Uncharacterized protein</fullName>
    </submittedName>
</protein>
<feature type="compositionally biased region" description="Acidic residues" evidence="1">
    <location>
        <begin position="93"/>
        <end position="103"/>
    </location>
</feature>
<feature type="region of interest" description="Disordered" evidence="1">
    <location>
        <begin position="68"/>
        <end position="103"/>
    </location>
</feature>
<evidence type="ECO:0000313" key="3">
    <source>
        <dbReference type="Proteomes" id="UP000887566"/>
    </source>
</evidence>
<evidence type="ECO:0000256" key="2">
    <source>
        <dbReference type="SAM" id="SignalP"/>
    </source>
</evidence>
<sequence length="129" mass="14084">MKNFVILIIVLVAVACVNGFGFGGGSFGGGGGGSGGGYGGAPSPYGYGDPYAYNYAAYQEWQRYHGRKRSAEETTEWRRTATSADVTKAETIDAGDSDQDDEQDDEVIHFYFSPWMRADQESNCWMTGY</sequence>
<name>A0A914XD08_9BILA</name>
<proteinExistence type="predicted"/>
<evidence type="ECO:0000313" key="4">
    <source>
        <dbReference type="WBParaSite" id="PSAMB.scaffold7921size6889.g30714.t1"/>
    </source>
</evidence>
<dbReference type="PROSITE" id="PS51257">
    <property type="entry name" value="PROKAR_LIPOPROTEIN"/>
    <property type="match status" value="1"/>
</dbReference>